<protein>
    <submittedName>
        <fullName evidence="1">Uncharacterized protein</fullName>
    </submittedName>
</protein>
<dbReference type="Proteomes" id="UP000030329">
    <property type="component" value="Segment"/>
</dbReference>
<organism evidence="1 2">
    <name type="scientific">Flavobacterium phage FCL-2</name>
    <dbReference type="NCBI Taxonomy" id="908819"/>
    <lineage>
        <taxon>Viruses</taxon>
        <taxon>Duplodnaviria</taxon>
        <taxon>Heunggongvirae</taxon>
        <taxon>Uroviricota</taxon>
        <taxon>Caudoviricetes</taxon>
        <taxon>Ficleduovirus</taxon>
        <taxon>Ficleduovirus FCL2</taxon>
    </lineage>
</organism>
<dbReference type="OrthoDB" id="32779at10239"/>
<dbReference type="EMBL" id="KM873719">
    <property type="protein sequence ID" value="AIX11866.1"/>
    <property type="molecule type" value="Genomic_DNA"/>
</dbReference>
<dbReference type="KEGG" id="vg:24405079"/>
<reference evidence="1 2" key="1">
    <citation type="journal article" date="2015" name="Front. Microbiol.">
        <title>The use of phage FCL-2 as an alternative to chemotherapy against columnaris disease in aquaculture.</title>
        <authorList>
            <person name="Laanto E."/>
            <person name="Bamford J.K."/>
            <person name="Ravantti J.J."/>
            <person name="Sundberg L.R."/>
        </authorList>
    </citation>
    <scope>NUCLEOTIDE SEQUENCE [LARGE SCALE GENOMIC DNA]</scope>
</reference>
<dbReference type="GeneID" id="24405079"/>
<sequence>MNDAFCTVSQYLESATDLGIRIKRYKNLIEAFELKIIDSVGRSGIVEMQMDDGQMRVKSTYRSMKDMQAGLLALEQAHQRCVNRYNGRRTVLRGGNF</sequence>
<evidence type="ECO:0000313" key="1">
    <source>
        <dbReference type="EMBL" id="AIX11866.1"/>
    </source>
</evidence>
<evidence type="ECO:0000313" key="2">
    <source>
        <dbReference type="Proteomes" id="UP000030329"/>
    </source>
</evidence>
<keyword evidence="2" id="KW-1185">Reference proteome</keyword>
<name>A0A0A0YUW0_9CAUD</name>
<dbReference type="RefSeq" id="YP_009140512.1">
    <property type="nucleotide sequence ID" value="NC_027125.1"/>
</dbReference>
<proteinExistence type="predicted"/>
<accession>A0A0A0YUW0</accession>